<dbReference type="Proteomes" id="UP000782610">
    <property type="component" value="Unassembled WGS sequence"/>
</dbReference>
<accession>A0A933L7V0</accession>
<comment type="caution">
    <text evidence="3">The sequence shown here is derived from an EMBL/GenBank/DDBJ whole genome shotgun (WGS) entry which is preliminary data.</text>
</comment>
<comment type="similarity">
    <text evidence="1">Belongs to the glycosyl hydrolase 16 family.</text>
</comment>
<dbReference type="AlphaFoldDB" id="A0A933L7V0"/>
<dbReference type="Pfam" id="PF00722">
    <property type="entry name" value="Glyco_hydro_16"/>
    <property type="match status" value="1"/>
</dbReference>
<dbReference type="Gene3D" id="2.60.120.200">
    <property type="match status" value="1"/>
</dbReference>
<dbReference type="GO" id="GO:0005975">
    <property type="term" value="P:carbohydrate metabolic process"/>
    <property type="evidence" value="ECO:0007669"/>
    <property type="project" value="InterPro"/>
</dbReference>
<protein>
    <submittedName>
        <fullName evidence="3">Glycoside hydrolase family 16 protein</fullName>
    </submittedName>
</protein>
<dbReference type="EMBL" id="JACRAF010000065">
    <property type="protein sequence ID" value="MBI4923935.1"/>
    <property type="molecule type" value="Genomic_DNA"/>
</dbReference>
<dbReference type="GO" id="GO:0004553">
    <property type="term" value="F:hydrolase activity, hydrolyzing O-glycosyl compounds"/>
    <property type="evidence" value="ECO:0007669"/>
    <property type="project" value="InterPro"/>
</dbReference>
<proteinExistence type="inferred from homology"/>
<dbReference type="SUPFAM" id="SSF49899">
    <property type="entry name" value="Concanavalin A-like lectins/glucanases"/>
    <property type="match status" value="1"/>
</dbReference>
<evidence type="ECO:0000313" key="3">
    <source>
        <dbReference type="EMBL" id="MBI4923935.1"/>
    </source>
</evidence>
<name>A0A933L7V0_9HYPH</name>
<gene>
    <name evidence="3" type="ORF">HY834_19550</name>
</gene>
<keyword evidence="3" id="KW-0378">Hydrolase</keyword>
<evidence type="ECO:0000313" key="4">
    <source>
        <dbReference type="Proteomes" id="UP000782610"/>
    </source>
</evidence>
<dbReference type="PROSITE" id="PS51762">
    <property type="entry name" value="GH16_2"/>
    <property type="match status" value="1"/>
</dbReference>
<dbReference type="InterPro" id="IPR000757">
    <property type="entry name" value="Beta-glucanase-like"/>
</dbReference>
<feature type="domain" description="GH16" evidence="2">
    <location>
        <begin position="2"/>
        <end position="255"/>
    </location>
</feature>
<dbReference type="CDD" id="cd00413">
    <property type="entry name" value="Glyco_hydrolase_16"/>
    <property type="match status" value="1"/>
</dbReference>
<sequence>MADLTAYSLDFGDDFRGPELDRSKWPPFYLPHWSSRRAAAANVETGPNGLVLSIGQNQPPWLPAIDGPIRVSSIQTGAFAGPLGSTIGQHRFNPTLRVKEAQPTERLYVPLYGRFEMRARMHLCPGQLAALWTIGFEDEPERSGEITIMEIFGDSVDAASAELGHGIKAINDPSLVTEFSAPRLPFSPARFHVYAADWDETGVSFYLDERLLTRVEQSPAYPMQFMLNVYELKPSNAPSPRLEVDWFRGYRRKAAA</sequence>
<evidence type="ECO:0000259" key="2">
    <source>
        <dbReference type="PROSITE" id="PS51762"/>
    </source>
</evidence>
<evidence type="ECO:0000256" key="1">
    <source>
        <dbReference type="ARBA" id="ARBA00006865"/>
    </source>
</evidence>
<dbReference type="InterPro" id="IPR013320">
    <property type="entry name" value="ConA-like_dom_sf"/>
</dbReference>
<organism evidence="3 4">
    <name type="scientific">Devosia nanyangense</name>
    <dbReference type="NCBI Taxonomy" id="1228055"/>
    <lineage>
        <taxon>Bacteria</taxon>
        <taxon>Pseudomonadati</taxon>
        <taxon>Pseudomonadota</taxon>
        <taxon>Alphaproteobacteria</taxon>
        <taxon>Hyphomicrobiales</taxon>
        <taxon>Devosiaceae</taxon>
        <taxon>Devosia</taxon>
    </lineage>
</organism>
<reference evidence="3" key="1">
    <citation type="submission" date="2020-07" db="EMBL/GenBank/DDBJ databases">
        <title>Huge and variable diversity of episymbiotic CPR bacteria and DPANN archaea in groundwater ecosystems.</title>
        <authorList>
            <person name="He C.Y."/>
            <person name="Keren R."/>
            <person name="Whittaker M."/>
            <person name="Farag I.F."/>
            <person name="Doudna J."/>
            <person name="Cate J.H.D."/>
            <person name="Banfield J.F."/>
        </authorList>
    </citation>
    <scope>NUCLEOTIDE SEQUENCE</scope>
    <source>
        <strain evidence="3">NC_groundwater_1586_Pr3_B-0.1um_66_15</strain>
    </source>
</reference>